<name>A0ABQ1KHL2_9GAMM</name>
<dbReference type="CDD" id="cd02142">
    <property type="entry name" value="McbC_SagB-like_oxidoreductase"/>
    <property type="match status" value="2"/>
</dbReference>
<dbReference type="PANTHER" id="PTHR42741">
    <property type="entry name" value="NITROREDUCTASE FAMILY PROTEIN"/>
    <property type="match status" value="1"/>
</dbReference>
<feature type="domain" description="Nitroreductase" evidence="1">
    <location>
        <begin position="408"/>
        <end position="512"/>
    </location>
</feature>
<protein>
    <recommendedName>
        <fullName evidence="1">Nitroreductase domain-containing protein</fullName>
    </recommendedName>
</protein>
<evidence type="ECO:0000313" key="3">
    <source>
        <dbReference type="Proteomes" id="UP000629025"/>
    </source>
</evidence>
<evidence type="ECO:0000313" key="2">
    <source>
        <dbReference type="EMBL" id="GGC00499.1"/>
    </source>
</evidence>
<dbReference type="InterPro" id="IPR029479">
    <property type="entry name" value="Nitroreductase"/>
</dbReference>
<dbReference type="SUPFAM" id="SSF55469">
    <property type="entry name" value="FMN-dependent nitroreductase-like"/>
    <property type="match status" value="1"/>
</dbReference>
<dbReference type="Proteomes" id="UP000629025">
    <property type="component" value="Unassembled WGS sequence"/>
</dbReference>
<keyword evidence="3" id="KW-1185">Reference proteome</keyword>
<evidence type="ECO:0000259" key="1">
    <source>
        <dbReference type="Pfam" id="PF00881"/>
    </source>
</evidence>
<dbReference type="PANTHER" id="PTHR42741:SF3">
    <property type="entry name" value="NITROREDUCTASE FAMILY PROTEIN"/>
    <property type="match status" value="1"/>
</dbReference>
<gene>
    <name evidence="2" type="ORF">GCM10011352_28310</name>
</gene>
<dbReference type="InterPro" id="IPR000415">
    <property type="entry name" value="Nitroreductase-like"/>
</dbReference>
<proteinExistence type="predicted"/>
<dbReference type="EMBL" id="BMIJ01000006">
    <property type="protein sequence ID" value="GGC00499.1"/>
    <property type="molecule type" value="Genomic_DNA"/>
</dbReference>
<reference evidence="3" key="1">
    <citation type="journal article" date="2019" name="Int. J. Syst. Evol. Microbiol.">
        <title>The Global Catalogue of Microorganisms (GCM) 10K type strain sequencing project: providing services to taxonomists for standard genome sequencing and annotation.</title>
        <authorList>
            <consortium name="The Broad Institute Genomics Platform"/>
            <consortium name="The Broad Institute Genome Sequencing Center for Infectious Disease"/>
            <person name="Wu L."/>
            <person name="Ma J."/>
        </authorList>
    </citation>
    <scope>NUCLEOTIDE SEQUENCE [LARGE SCALE GENOMIC DNA]</scope>
    <source>
        <strain evidence="3">CGMCC 1.15341</strain>
    </source>
</reference>
<comment type="caution">
    <text evidence="2">The sequence shown here is derived from an EMBL/GenBank/DDBJ whole genome shotgun (WGS) entry which is preliminary data.</text>
</comment>
<dbReference type="Pfam" id="PF00881">
    <property type="entry name" value="Nitroreductase"/>
    <property type="match status" value="1"/>
</dbReference>
<dbReference type="Gene3D" id="3.40.109.10">
    <property type="entry name" value="NADH Oxidase"/>
    <property type="match status" value="2"/>
</dbReference>
<dbReference type="RefSeq" id="WP_188749471.1">
    <property type="nucleotide sequence ID" value="NZ_BMIJ01000006.1"/>
</dbReference>
<organism evidence="2 3">
    <name type="scientific">Marinobacterium zhoushanense</name>
    <dbReference type="NCBI Taxonomy" id="1679163"/>
    <lineage>
        <taxon>Bacteria</taxon>
        <taxon>Pseudomonadati</taxon>
        <taxon>Pseudomonadota</taxon>
        <taxon>Gammaproteobacteria</taxon>
        <taxon>Oceanospirillales</taxon>
        <taxon>Oceanospirillaceae</taxon>
        <taxon>Marinobacterium</taxon>
    </lineage>
</organism>
<sequence length="543" mass="59784">MTGLHSGVTGEAMELLGAYHRLSKHRLDGYAPGPETLDWDDQPNVFRRFDGAPRIALPVVDDRADSVPVEVLFSVELAPQPLNLASLSRFLRYAGGLTAWKVLGPDRWSLRANPSSGNLHPTELYLLLPRTEAWDAGVYHYDVLSHCLEQRVALPSEAVPGISLILTSVLQREAWKYGERGLRYCLLDTGHMLAQCQASAAMLGWAAQLESIDHQALCRLTGIRRDEYHGVEAEYPELLIRIGQATTNYQKLAEQCEQMPGWSGTPSKLGPRSPYDWPECRTMAQAFTATPSAQLATRAEAEATDSSWFGERQAAEVILNRRSAQGYNHERVLSQSEFSALLQPLLAGQSRMQLNPAQLHLLLFVHGVEGVQPGIYLLPRSEQGEILMHSAITRWPEWQPVRLVSGVQLMQLKTANTRKAAAQLCCNQMIAAASACTLMMLAEYQTPLEQQGLAGYQQLYHEAGVLGQALYLSATALGLSGTGIGCFFDDAVHELLGIEGETMQVVYGFALGEGKQDSRVTGLSGYHHLREVADVGISTDLHR</sequence>
<accession>A0ABQ1KHL2</accession>